<feature type="coiled-coil region" evidence="1">
    <location>
        <begin position="143"/>
        <end position="226"/>
    </location>
</feature>
<dbReference type="AlphaFoldDB" id="D2VC57"/>
<dbReference type="RefSeq" id="XP_002678433.1">
    <property type="nucleotide sequence ID" value="XM_002678387.1"/>
</dbReference>
<reference evidence="2 3" key="1">
    <citation type="journal article" date="2010" name="Cell">
        <title>The genome of Naegleria gruberi illuminates early eukaryotic versatility.</title>
        <authorList>
            <person name="Fritz-Laylin L.K."/>
            <person name="Prochnik S.E."/>
            <person name="Ginger M.L."/>
            <person name="Dacks J.B."/>
            <person name="Carpenter M.L."/>
            <person name="Field M.C."/>
            <person name="Kuo A."/>
            <person name="Paredez A."/>
            <person name="Chapman J."/>
            <person name="Pham J."/>
            <person name="Shu S."/>
            <person name="Neupane R."/>
            <person name="Cipriano M."/>
            <person name="Mancuso J."/>
            <person name="Tu H."/>
            <person name="Salamov A."/>
            <person name="Lindquist E."/>
            <person name="Shapiro H."/>
            <person name="Lucas S."/>
            <person name="Grigoriev I.V."/>
            <person name="Cande W.Z."/>
            <person name="Fulton C."/>
            <person name="Rokhsar D.S."/>
            <person name="Dawson S.C."/>
        </authorList>
    </citation>
    <scope>NUCLEOTIDE SEQUENCE [LARGE SCALE GENOMIC DNA]</scope>
    <source>
        <strain evidence="2 3">NEG-M</strain>
    </source>
</reference>
<organism evidence="3">
    <name type="scientific">Naegleria gruberi</name>
    <name type="common">Amoeba</name>
    <dbReference type="NCBI Taxonomy" id="5762"/>
    <lineage>
        <taxon>Eukaryota</taxon>
        <taxon>Discoba</taxon>
        <taxon>Heterolobosea</taxon>
        <taxon>Tetramitia</taxon>
        <taxon>Eutetramitia</taxon>
        <taxon>Vahlkampfiidae</taxon>
        <taxon>Naegleria</taxon>
    </lineage>
</organism>
<dbReference type="Proteomes" id="UP000006671">
    <property type="component" value="Unassembled WGS sequence"/>
</dbReference>
<keyword evidence="1" id="KW-0175">Coiled coil</keyword>
<evidence type="ECO:0000313" key="3">
    <source>
        <dbReference type="Proteomes" id="UP000006671"/>
    </source>
</evidence>
<dbReference type="GeneID" id="8857217"/>
<gene>
    <name evidence="2" type="ORF">NAEGRDRAFT_48352</name>
</gene>
<evidence type="ECO:0000256" key="1">
    <source>
        <dbReference type="SAM" id="Coils"/>
    </source>
</evidence>
<accession>D2VC57</accession>
<dbReference type="KEGG" id="ngr:NAEGRDRAFT_48352"/>
<dbReference type="EMBL" id="GG738862">
    <property type="protein sequence ID" value="EFC45689.1"/>
    <property type="molecule type" value="Genomic_DNA"/>
</dbReference>
<evidence type="ECO:0000313" key="2">
    <source>
        <dbReference type="EMBL" id="EFC45689.1"/>
    </source>
</evidence>
<dbReference type="VEuPathDB" id="AmoebaDB:NAEGRDRAFT_48352"/>
<sequence length="420" mass="48205">MGQKATTSDTAKKNITPEEEIKQELQLLCNVQYLVPDKQTYFSSIVLNEGYSIVKRDTLLDILKETSDLLEKSTTNSEPFVRISYQGSGSITITNEIKEKFKSVTLDNENITKAVDKIIEKLNIKVSSSDGLVEKVNLIDNFMSKLVDELKQQKNENESLEIRFSTLTKELAQTHTELEKVRRELNQENQSRMKAEIEIKEKDERIQELIKEKEAAILNLQTLQRSMELLNSGEVINSQAQEVVEKCTKLITNIDSKCFDFIMETGLPEIYEKYLYYLSNTIFQCLFENPTIEKKELFEISWNKFLNSAENDECKNMLLTGESIFSEIVSMAKDLEQATQSLRFPKISLLWIGIDGEIYSSKSFKLIGYVDYVDVKEISEENSSQPEEEIVSVLPALVLGENKKAELIGTAFKRIKRMKK</sequence>
<dbReference type="InParanoid" id="D2VC57"/>
<protein>
    <submittedName>
        <fullName evidence="2">Predicted protein</fullName>
    </submittedName>
</protein>
<name>D2VC57_NAEGR</name>
<keyword evidence="3" id="KW-1185">Reference proteome</keyword>
<proteinExistence type="predicted"/>